<dbReference type="GO" id="GO:0016787">
    <property type="term" value="F:hydrolase activity"/>
    <property type="evidence" value="ECO:0007669"/>
    <property type="project" value="UniProtKB-KW"/>
</dbReference>
<dbReference type="eggNOG" id="COG2159">
    <property type="taxonomic scope" value="Bacteria"/>
</dbReference>
<protein>
    <submittedName>
        <fullName evidence="3">Predicted TIM-barrel fold metal-dependent hydrolase</fullName>
    </submittedName>
</protein>
<dbReference type="HOGENOM" id="CLU_044590_0_1_11"/>
<dbReference type="SUPFAM" id="SSF51556">
    <property type="entry name" value="Metallo-dependent hydrolases"/>
    <property type="match status" value="1"/>
</dbReference>
<feature type="domain" description="Amidohydrolase-related" evidence="2">
    <location>
        <begin position="14"/>
        <end position="289"/>
    </location>
</feature>
<evidence type="ECO:0000313" key="3">
    <source>
        <dbReference type="EMBL" id="ACU93808.1"/>
    </source>
</evidence>
<gene>
    <name evidence="3" type="ordered locus">Ccur_00750</name>
</gene>
<dbReference type="InterPro" id="IPR006680">
    <property type="entry name" value="Amidohydro-rel"/>
</dbReference>
<dbReference type="OrthoDB" id="1407586at2"/>
<dbReference type="GO" id="GO:0019748">
    <property type="term" value="P:secondary metabolic process"/>
    <property type="evidence" value="ECO:0007669"/>
    <property type="project" value="TreeGrafter"/>
</dbReference>
<evidence type="ECO:0000313" key="4">
    <source>
        <dbReference type="Proteomes" id="UP000000954"/>
    </source>
</evidence>
<keyword evidence="1" id="KW-0456">Lyase</keyword>
<dbReference type="InterPro" id="IPR032465">
    <property type="entry name" value="ACMSD"/>
</dbReference>
<evidence type="ECO:0000256" key="1">
    <source>
        <dbReference type="ARBA" id="ARBA00023239"/>
    </source>
</evidence>
<dbReference type="InterPro" id="IPR032466">
    <property type="entry name" value="Metal_Hydrolase"/>
</dbReference>
<dbReference type="AlphaFoldDB" id="C7MLK2"/>
<dbReference type="GO" id="GO:0016831">
    <property type="term" value="F:carboxy-lyase activity"/>
    <property type="evidence" value="ECO:0007669"/>
    <property type="project" value="InterPro"/>
</dbReference>
<keyword evidence="4" id="KW-1185">Reference proteome</keyword>
<sequence>MITAPDGTMYRAADAHVHIYKEKIAAKASQVIGDFYHADGYNFEMWEPDPAPEVLLRKGKEIGIDRYAVFSAATAARQVDSINRFIADECARHPEFVGLGTAHPDAIDPTLPDGRDCEALVEQIAALGLKGMKLHPDMQQFNIDDPRMMPLYRAAAQAGLVVLFHVGDERHSFSDPVRLARVLEEIPDLRCHAAHLGCCRIWDRRPVALAASVLAGADIVFDTSSMLAWAPADDVRFIIGQLGIDRIMWASDYPMWSPAEEFKLLLGLGYSSADNQRMLYDNFARFYRIDDSIKNAVENA</sequence>
<evidence type="ECO:0000259" key="2">
    <source>
        <dbReference type="Pfam" id="PF04909"/>
    </source>
</evidence>
<dbReference type="KEGG" id="ccu:Ccur_00750"/>
<proteinExistence type="predicted"/>
<dbReference type="Gene3D" id="3.20.20.140">
    <property type="entry name" value="Metal-dependent hydrolases"/>
    <property type="match status" value="1"/>
</dbReference>
<dbReference type="PANTHER" id="PTHR21240">
    <property type="entry name" value="2-AMINO-3-CARBOXYLMUCONATE-6-SEMIALDEHYDE DECARBOXYLASE"/>
    <property type="match status" value="1"/>
</dbReference>
<reference evidence="3 4" key="1">
    <citation type="journal article" date="2009" name="Stand. Genomic Sci.">
        <title>Complete genome sequence of Cryptobacterium curtum type strain (12-3).</title>
        <authorList>
            <person name="Mavrommatis K."/>
            <person name="Pukall R."/>
            <person name="Rohde C."/>
            <person name="Chen F."/>
            <person name="Sims D."/>
            <person name="Brettin T."/>
            <person name="Kuske C."/>
            <person name="Detter J.C."/>
            <person name="Han C."/>
            <person name="Lapidus A."/>
            <person name="Copeland A."/>
            <person name="Glavina Del Rio T."/>
            <person name="Nolan M."/>
            <person name="Lucas S."/>
            <person name="Tice H."/>
            <person name="Cheng J.F."/>
            <person name="Bruce D."/>
            <person name="Goodwin L."/>
            <person name="Pitluck S."/>
            <person name="Ovchinnikova G."/>
            <person name="Pati A."/>
            <person name="Ivanova N."/>
            <person name="Chen A."/>
            <person name="Palaniappan K."/>
            <person name="Chain P."/>
            <person name="D'haeseleer P."/>
            <person name="Goker M."/>
            <person name="Bristow J."/>
            <person name="Eisen J.A."/>
            <person name="Markowitz V."/>
            <person name="Hugenholtz P."/>
            <person name="Rohde M."/>
            <person name="Klenk H.P."/>
            <person name="Kyrpides N.C."/>
        </authorList>
    </citation>
    <scope>NUCLEOTIDE SEQUENCE [LARGE SCALE GENOMIC DNA]</scope>
    <source>
        <strain evidence="4">ATCC 700683 / DSM 15641 / 12-3</strain>
    </source>
</reference>
<dbReference type="Proteomes" id="UP000000954">
    <property type="component" value="Chromosome"/>
</dbReference>
<keyword evidence="3" id="KW-0378">Hydrolase</keyword>
<dbReference type="EMBL" id="CP001682">
    <property type="protein sequence ID" value="ACU93808.1"/>
    <property type="molecule type" value="Genomic_DNA"/>
</dbReference>
<accession>C7MLK2</accession>
<dbReference type="PANTHER" id="PTHR21240:SF28">
    <property type="entry name" value="ISO-OROTATE DECARBOXYLASE (EUROFUNG)"/>
    <property type="match status" value="1"/>
</dbReference>
<dbReference type="Pfam" id="PF04909">
    <property type="entry name" value="Amidohydro_2"/>
    <property type="match status" value="1"/>
</dbReference>
<dbReference type="GO" id="GO:0005737">
    <property type="term" value="C:cytoplasm"/>
    <property type="evidence" value="ECO:0007669"/>
    <property type="project" value="TreeGrafter"/>
</dbReference>
<name>C7MLK2_CRYCD</name>
<dbReference type="RefSeq" id="WP_012802497.1">
    <property type="nucleotide sequence ID" value="NC_013170.1"/>
</dbReference>
<organism evidence="3 4">
    <name type="scientific">Cryptobacterium curtum (strain ATCC 700683 / DSM 15641 / CCUG 43107 / 12-3)</name>
    <dbReference type="NCBI Taxonomy" id="469378"/>
    <lineage>
        <taxon>Bacteria</taxon>
        <taxon>Bacillati</taxon>
        <taxon>Actinomycetota</taxon>
        <taxon>Coriobacteriia</taxon>
        <taxon>Eggerthellales</taxon>
        <taxon>Eggerthellaceae</taxon>
        <taxon>Cryptobacterium</taxon>
    </lineage>
</organism>
<dbReference type="STRING" id="469378.Ccur_00750"/>